<dbReference type="PROSITE" id="PS50977">
    <property type="entry name" value="HTH_TETR_2"/>
    <property type="match status" value="1"/>
</dbReference>
<dbReference type="Proteomes" id="UP000321304">
    <property type="component" value="Unassembled WGS sequence"/>
</dbReference>
<evidence type="ECO:0000259" key="3">
    <source>
        <dbReference type="PROSITE" id="PS50977"/>
    </source>
</evidence>
<organism evidence="4 5">
    <name type="scientific">Bradyrhizobium macuxiense</name>
    <dbReference type="NCBI Taxonomy" id="1755647"/>
    <lineage>
        <taxon>Bacteria</taxon>
        <taxon>Pseudomonadati</taxon>
        <taxon>Pseudomonadota</taxon>
        <taxon>Alphaproteobacteria</taxon>
        <taxon>Hyphomicrobiales</taxon>
        <taxon>Nitrobacteraceae</taxon>
        <taxon>Bradyrhizobium</taxon>
    </lineage>
</organism>
<dbReference type="PRINTS" id="PR00455">
    <property type="entry name" value="HTHTETR"/>
</dbReference>
<dbReference type="Pfam" id="PF00440">
    <property type="entry name" value="TetR_N"/>
    <property type="match status" value="1"/>
</dbReference>
<accession>A0A560M1I4</accession>
<feature type="domain" description="HTH tetR-type" evidence="3">
    <location>
        <begin position="28"/>
        <end position="88"/>
    </location>
</feature>
<dbReference type="PANTHER" id="PTHR43479:SF11">
    <property type="entry name" value="ACREF_ENVCD OPERON REPRESSOR-RELATED"/>
    <property type="match status" value="1"/>
</dbReference>
<protein>
    <submittedName>
        <fullName evidence="4">TetR family transcriptional regulator</fullName>
    </submittedName>
</protein>
<dbReference type="Gene3D" id="1.10.357.10">
    <property type="entry name" value="Tetracycline Repressor, domain 2"/>
    <property type="match status" value="1"/>
</dbReference>
<evidence type="ECO:0000256" key="2">
    <source>
        <dbReference type="PROSITE-ProRule" id="PRU00335"/>
    </source>
</evidence>
<gene>
    <name evidence="4" type="ORF">FBZ93_104629</name>
</gene>
<dbReference type="SUPFAM" id="SSF46689">
    <property type="entry name" value="Homeodomain-like"/>
    <property type="match status" value="1"/>
</dbReference>
<dbReference type="PANTHER" id="PTHR43479">
    <property type="entry name" value="ACREF/ENVCD OPERON REPRESSOR-RELATED"/>
    <property type="match status" value="1"/>
</dbReference>
<evidence type="ECO:0000313" key="5">
    <source>
        <dbReference type="Proteomes" id="UP000321304"/>
    </source>
</evidence>
<dbReference type="InterPro" id="IPR050624">
    <property type="entry name" value="HTH-type_Tx_Regulator"/>
</dbReference>
<comment type="caution">
    <text evidence="4">The sequence shown here is derived from an EMBL/GenBank/DDBJ whole genome shotgun (WGS) entry which is preliminary data.</text>
</comment>
<keyword evidence="5" id="KW-1185">Reference proteome</keyword>
<reference evidence="4 5" key="1">
    <citation type="submission" date="2019-06" db="EMBL/GenBank/DDBJ databases">
        <title>Genomic Encyclopedia of Type Strains, Phase IV (KMG-V): Genome sequencing to study the core and pangenomes of soil and plant-associated prokaryotes.</title>
        <authorList>
            <person name="Whitman W."/>
        </authorList>
    </citation>
    <scope>NUCLEOTIDE SEQUENCE [LARGE SCALE GENOMIC DNA]</scope>
    <source>
        <strain evidence="4 5">BR 10355</strain>
    </source>
</reference>
<evidence type="ECO:0000313" key="4">
    <source>
        <dbReference type="EMBL" id="TWC01350.1"/>
    </source>
</evidence>
<proteinExistence type="predicted"/>
<name>A0A560M1I4_9BRAD</name>
<dbReference type="EMBL" id="VITY01000004">
    <property type="protein sequence ID" value="TWC01350.1"/>
    <property type="molecule type" value="Genomic_DNA"/>
</dbReference>
<dbReference type="GO" id="GO:0003677">
    <property type="term" value="F:DNA binding"/>
    <property type="evidence" value="ECO:0007669"/>
    <property type="project" value="UniProtKB-UniRule"/>
</dbReference>
<evidence type="ECO:0000256" key="1">
    <source>
        <dbReference type="ARBA" id="ARBA00023125"/>
    </source>
</evidence>
<sequence>MAHVNTLFMASSRKARLYGGMDADERRTERRLKLIDAAIEVYGEVGYPSATVKAICEAAELTERYFYESFANSEALLIAAYNHVVGHLHEEMTAAAAAAGHDAEARLHAALTLYFTRLKEHPKPARVFLLEISGISPAVDAVKLDAGRVFSDILVPPVLDAKHGDRGAAATLLSTGMVGAVISIALRWVSKQYPQTVEDVVAIAASFCRVALTEADRRRDLRLR</sequence>
<feature type="DNA-binding region" description="H-T-H motif" evidence="2">
    <location>
        <begin position="51"/>
        <end position="70"/>
    </location>
</feature>
<dbReference type="AlphaFoldDB" id="A0A560M1I4"/>
<keyword evidence="1 2" id="KW-0238">DNA-binding</keyword>
<dbReference type="InterPro" id="IPR009057">
    <property type="entry name" value="Homeodomain-like_sf"/>
</dbReference>
<dbReference type="InterPro" id="IPR001647">
    <property type="entry name" value="HTH_TetR"/>
</dbReference>